<dbReference type="AlphaFoldDB" id="A0A0F9AWK1"/>
<sequence>MDSKIVFVTMEELVKIKLNDLSSQVNGMIKEIDKLK</sequence>
<evidence type="ECO:0000313" key="1">
    <source>
        <dbReference type="EMBL" id="KKL05982.1"/>
    </source>
</evidence>
<comment type="caution">
    <text evidence="1">The sequence shown here is derived from an EMBL/GenBank/DDBJ whole genome shotgun (WGS) entry which is preliminary data.</text>
</comment>
<gene>
    <name evidence="1" type="ORF">LCGC14_2600600</name>
</gene>
<reference evidence="1" key="1">
    <citation type="journal article" date="2015" name="Nature">
        <title>Complex archaea that bridge the gap between prokaryotes and eukaryotes.</title>
        <authorList>
            <person name="Spang A."/>
            <person name="Saw J.H."/>
            <person name="Jorgensen S.L."/>
            <person name="Zaremba-Niedzwiedzka K."/>
            <person name="Martijn J."/>
            <person name="Lind A.E."/>
            <person name="van Eijk R."/>
            <person name="Schleper C."/>
            <person name="Guy L."/>
            <person name="Ettema T.J."/>
        </authorList>
    </citation>
    <scope>NUCLEOTIDE SEQUENCE</scope>
</reference>
<name>A0A0F9AWK1_9ZZZZ</name>
<organism evidence="1">
    <name type="scientific">marine sediment metagenome</name>
    <dbReference type="NCBI Taxonomy" id="412755"/>
    <lineage>
        <taxon>unclassified sequences</taxon>
        <taxon>metagenomes</taxon>
        <taxon>ecological metagenomes</taxon>
    </lineage>
</organism>
<dbReference type="EMBL" id="LAZR01043900">
    <property type="protein sequence ID" value="KKL05982.1"/>
    <property type="molecule type" value="Genomic_DNA"/>
</dbReference>
<proteinExistence type="predicted"/>
<protein>
    <submittedName>
        <fullName evidence="1">Uncharacterized protein</fullName>
    </submittedName>
</protein>
<accession>A0A0F9AWK1</accession>